<dbReference type="InterPro" id="IPR040719">
    <property type="entry name" value="DUF5597"/>
</dbReference>
<dbReference type="RefSeq" id="WP_349246498.1">
    <property type="nucleotide sequence ID" value="NZ_JASCXX010000028.1"/>
</dbReference>
<evidence type="ECO:0000313" key="7">
    <source>
        <dbReference type="Proteomes" id="UP001431776"/>
    </source>
</evidence>
<dbReference type="Proteomes" id="UP001431776">
    <property type="component" value="Unassembled WGS sequence"/>
</dbReference>
<feature type="chain" id="PRO_5043879870" evidence="3">
    <location>
        <begin position="27"/>
        <end position="547"/>
    </location>
</feature>
<gene>
    <name evidence="6" type="ORF">QJ522_18655</name>
</gene>
<dbReference type="EMBL" id="JASCXX010000028">
    <property type="protein sequence ID" value="MDI6451089.1"/>
    <property type="molecule type" value="Genomic_DNA"/>
</dbReference>
<dbReference type="SUPFAM" id="SSF51445">
    <property type="entry name" value="(Trans)glycosidases"/>
    <property type="match status" value="1"/>
</dbReference>
<keyword evidence="3" id="KW-0732">Signal</keyword>
<keyword evidence="7" id="KW-1185">Reference proteome</keyword>
<dbReference type="Gene3D" id="2.60.220.20">
    <property type="entry name" value="putative beta-Galactosidase from caulobacter crescentus"/>
    <property type="match status" value="1"/>
</dbReference>
<sequence length="547" mass="61312">MKDKVLPRRATLVLLVAAFQATLAGAAEIPHLVRQGTATQLIVAGEPFVMLAGELHNSSASSMAYMEPMWEKLVALKLNTVLATVTWELVEPAEGQFDFSLVDGLLQGAREHDLKLVLLWFGSWKNGVSSYIPTWVKKDLERFPRAQGKSGNNKLVLSPMHEASWKADARAFAALMRHLRRVDSDERTVIMVQVENEVGLMPESRDHSAAAEAAFRSPVPRELMEYLKENKNALLPEVDELWASTGYRESGTWTQVFGDTVWTDEVFMAWHMARYIGRIAEAGKAEYPLPMYANAWLVQNDREKPGDYPSGGPVSRVMDIWRAAAPAIDFLAPDIYLHDFKAVCASYVRSGNPLMIPEARQGPEAARNVFWAIAEHDAMCFAPFGIEDIDEDHPLIDSYELLYQLMPLIVRHQGTGRMAGVLQERPEEEGTTIRVGDYNANVRYNRQAKGQTDMSYGLILNVGPDEYLVAGNWFQVNFSPATPGPRHAGILQVWEGVYEDGRWVPGRCLNGDETAAHWVVKLPPNTHDLFAGSNRPRILQVTLYRHD</sequence>
<keyword evidence="2" id="KW-0326">Glycosidase</keyword>
<dbReference type="GO" id="GO:0004565">
    <property type="term" value="F:beta-galactosidase activity"/>
    <property type="evidence" value="ECO:0007669"/>
    <property type="project" value="InterPro"/>
</dbReference>
<dbReference type="GO" id="GO:0009341">
    <property type="term" value="C:beta-galactosidase complex"/>
    <property type="evidence" value="ECO:0007669"/>
    <property type="project" value="InterPro"/>
</dbReference>
<dbReference type="AlphaFoldDB" id="A0AAW6U613"/>
<protein>
    <submittedName>
        <fullName evidence="6">DUF5597 domain-containing protein</fullName>
    </submittedName>
</protein>
<evidence type="ECO:0000259" key="5">
    <source>
        <dbReference type="Pfam" id="PF18120"/>
    </source>
</evidence>
<name>A0AAW6U613_9BACT</name>
<feature type="domain" description="DUF5597" evidence="5">
    <location>
        <begin position="397"/>
        <end position="515"/>
    </location>
</feature>
<reference evidence="6" key="1">
    <citation type="submission" date="2023-05" db="EMBL/GenBank/DDBJ databases">
        <title>Anaerotaeda fermentans gen. nov., sp. nov., a novel anaerobic planctomycete of the new family within the order Sedimentisphaerales isolated from Taman Peninsula, Russia.</title>
        <authorList>
            <person name="Khomyakova M.A."/>
            <person name="Merkel A.Y."/>
            <person name="Slobodkin A.I."/>
        </authorList>
    </citation>
    <scope>NUCLEOTIDE SEQUENCE</scope>
    <source>
        <strain evidence="6">M17dextr</strain>
    </source>
</reference>
<dbReference type="Pfam" id="PF18120">
    <property type="entry name" value="DUF5597"/>
    <property type="match status" value="1"/>
</dbReference>
<comment type="caution">
    <text evidence="6">The sequence shown here is derived from an EMBL/GenBank/DDBJ whole genome shotgun (WGS) entry which is preliminary data.</text>
</comment>
<dbReference type="InterPro" id="IPR017853">
    <property type="entry name" value="GH"/>
</dbReference>
<evidence type="ECO:0000313" key="6">
    <source>
        <dbReference type="EMBL" id="MDI6451089.1"/>
    </source>
</evidence>
<evidence type="ECO:0000256" key="3">
    <source>
        <dbReference type="SAM" id="SignalP"/>
    </source>
</evidence>
<dbReference type="Pfam" id="PF02449">
    <property type="entry name" value="Glyco_hydro_42"/>
    <property type="match status" value="1"/>
</dbReference>
<dbReference type="FunFam" id="3.20.20.80:FF:000135">
    <property type="entry name" value="Beta-galactosidase, putative, bgl35A"/>
    <property type="match status" value="1"/>
</dbReference>
<organism evidence="6 7">
    <name type="scientific">Anaerobaca lacustris</name>
    <dbReference type="NCBI Taxonomy" id="3044600"/>
    <lineage>
        <taxon>Bacteria</taxon>
        <taxon>Pseudomonadati</taxon>
        <taxon>Planctomycetota</taxon>
        <taxon>Phycisphaerae</taxon>
        <taxon>Sedimentisphaerales</taxon>
        <taxon>Anaerobacaceae</taxon>
        <taxon>Anaerobaca</taxon>
    </lineage>
</organism>
<keyword evidence="1" id="KW-0378">Hydrolase</keyword>
<proteinExistence type="predicted"/>
<dbReference type="Gene3D" id="3.20.20.80">
    <property type="entry name" value="Glycosidases"/>
    <property type="match status" value="1"/>
</dbReference>
<dbReference type="InterPro" id="IPR013529">
    <property type="entry name" value="Glyco_hydro_42_N"/>
</dbReference>
<accession>A0AAW6U613</accession>
<feature type="signal peptide" evidence="3">
    <location>
        <begin position="1"/>
        <end position="26"/>
    </location>
</feature>
<feature type="domain" description="Glycoside hydrolase family 42 N-terminal" evidence="4">
    <location>
        <begin position="73"/>
        <end position="224"/>
    </location>
</feature>
<evidence type="ECO:0000259" key="4">
    <source>
        <dbReference type="Pfam" id="PF02449"/>
    </source>
</evidence>
<dbReference type="GO" id="GO:0005975">
    <property type="term" value="P:carbohydrate metabolic process"/>
    <property type="evidence" value="ECO:0007669"/>
    <property type="project" value="InterPro"/>
</dbReference>
<evidence type="ECO:0000256" key="2">
    <source>
        <dbReference type="ARBA" id="ARBA00023295"/>
    </source>
</evidence>
<evidence type="ECO:0000256" key="1">
    <source>
        <dbReference type="ARBA" id="ARBA00022801"/>
    </source>
</evidence>